<evidence type="ECO:0000313" key="1">
    <source>
        <dbReference type="EMBL" id="EMS70781.1"/>
    </source>
</evidence>
<dbReference type="EMBL" id="AORV01000046">
    <property type="protein sequence ID" value="EMS70781.1"/>
    <property type="molecule type" value="Genomic_DNA"/>
</dbReference>
<reference evidence="1 2" key="1">
    <citation type="journal article" date="2013" name="Genome Announc.">
        <title>Draft Genome Sequence of the Cellulolytic, Mesophilic, Anaerobic Bacterium Clostridium termitidis Strain CT1112 (DSM 5398).</title>
        <authorList>
            <person name="Lal S."/>
            <person name="Ramachandran U."/>
            <person name="Zhang X."/>
            <person name="Munir R."/>
            <person name="Sparling R."/>
            <person name="Levin D.B."/>
        </authorList>
    </citation>
    <scope>NUCLEOTIDE SEQUENCE [LARGE SCALE GENOMIC DNA]</scope>
    <source>
        <strain evidence="1 2">CT1112</strain>
    </source>
</reference>
<evidence type="ECO:0000313" key="2">
    <source>
        <dbReference type="Proteomes" id="UP000014155"/>
    </source>
</evidence>
<proteinExistence type="predicted"/>
<gene>
    <name evidence="1" type="ORF">CTER_3469</name>
</gene>
<dbReference type="RefSeq" id="WP_004627573.1">
    <property type="nucleotide sequence ID" value="NZ_AORV01000046.1"/>
</dbReference>
<keyword evidence="2" id="KW-1185">Reference proteome</keyword>
<accession>S0FKD6</accession>
<dbReference type="STRING" id="1195236.CTER_3469"/>
<protein>
    <recommendedName>
        <fullName evidence="3">Baseplate protein J-like domain-containing protein</fullName>
    </recommendedName>
</protein>
<dbReference type="Proteomes" id="UP000014155">
    <property type="component" value="Unassembled WGS sequence"/>
</dbReference>
<dbReference type="AlphaFoldDB" id="S0FKD6"/>
<organism evidence="1 2">
    <name type="scientific">Ruminiclostridium cellobioparum subsp. termitidis CT1112</name>
    <dbReference type="NCBI Taxonomy" id="1195236"/>
    <lineage>
        <taxon>Bacteria</taxon>
        <taxon>Bacillati</taxon>
        <taxon>Bacillota</taxon>
        <taxon>Clostridia</taxon>
        <taxon>Eubacteriales</taxon>
        <taxon>Oscillospiraceae</taxon>
        <taxon>Ruminiclostridium</taxon>
    </lineage>
</organism>
<comment type="caution">
    <text evidence="1">The sequence shown here is derived from an EMBL/GenBank/DDBJ whole genome shotgun (WGS) entry which is preliminary data.</text>
</comment>
<name>S0FKD6_RUMCE</name>
<evidence type="ECO:0008006" key="3">
    <source>
        <dbReference type="Google" id="ProtNLM"/>
    </source>
</evidence>
<dbReference type="PATRIC" id="fig|1195236.3.peg.3690"/>
<dbReference type="eggNOG" id="COG3299">
    <property type="taxonomic scope" value="Bacteria"/>
</dbReference>
<sequence>MSLPLQNLDDITFEELVKEAKSLIPVYTSEWTNHNPSDPGITLVELFAWLCEMIIYRIDQIPEKNYLRFLNLLGIQLAEGEELASGIRRGVQQLSECTRAVTVEDYEMLAYRALMEKPDIKENFPDISARTICLANRDMENKKSEDTEQFGHVSVILIVSTQNQSDLMKETYNIKQYVKQYLSERKVLTNRVHVVDPDYQDIKINMLVAARDKKLADTIRSVIEEHIDPIQGGEGKKGWPLGRNLYKSDLYYLVERIPGIDHVKQIELEAPALKPHQLIKLKELNIEVEA</sequence>